<evidence type="ECO:0000256" key="6">
    <source>
        <dbReference type="ARBA" id="ARBA00022552"/>
    </source>
</evidence>
<dbReference type="FunFam" id="3.40.1280.10:FF:000020">
    <property type="entry name" value="Ribosomal RNA small subunit methyltransferase E"/>
    <property type="match status" value="1"/>
</dbReference>
<dbReference type="EC" id="2.1.1.193" evidence="3 12"/>
<dbReference type="Pfam" id="PF04452">
    <property type="entry name" value="Methyltrans_RNA"/>
    <property type="match status" value="1"/>
</dbReference>
<evidence type="ECO:0000256" key="5">
    <source>
        <dbReference type="ARBA" id="ARBA00022490"/>
    </source>
</evidence>
<evidence type="ECO:0000256" key="4">
    <source>
        <dbReference type="ARBA" id="ARBA00013673"/>
    </source>
</evidence>
<feature type="domain" description="Ribosomal RNA small subunit methyltransferase E PUA-like" evidence="14">
    <location>
        <begin position="20"/>
        <end position="63"/>
    </location>
</feature>
<dbReference type="RefSeq" id="WP_090840856.1">
    <property type="nucleotide sequence ID" value="NZ_FNIL01000001.1"/>
</dbReference>
<evidence type="ECO:0000313" key="15">
    <source>
        <dbReference type="EMBL" id="SDN43757.1"/>
    </source>
</evidence>
<evidence type="ECO:0000259" key="14">
    <source>
        <dbReference type="Pfam" id="PF20260"/>
    </source>
</evidence>
<keyword evidence="9 12" id="KW-0949">S-adenosyl-L-methionine</keyword>
<dbReference type="SUPFAM" id="SSF75217">
    <property type="entry name" value="alpha/beta knot"/>
    <property type="match status" value="1"/>
</dbReference>
<dbReference type="InterPro" id="IPR029026">
    <property type="entry name" value="tRNA_m1G_MTases_N"/>
</dbReference>
<evidence type="ECO:0000256" key="12">
    <source>
        <dbReference type="PIRNR" id="PIRNR015601"/>
    </source>
</evidence>
<comment type="similarity">
    <text evidence="2 12">Belongs to the RNA methyltransferase RsmE family.</text>
</comment>
<dbReference type="PIRSF" id="PIRSF015601">
    <property type="entry name" value="MTase_slr0722"/>
    <property type="match status" value="1"/>
</dbReference>
<feature type="domain" description="Ribosomal RNA small subunit methyltransferase E methyltransferase" evidence="13">
    <location>
        <begin position="70"/>
        <end position="240"/>
    </location>
</feature>
<dbReference type="InterPro" id="IPR029028">
    <property type="entry name" value="Alpha/beta_knot_MTases"/>
</dbReference>
<evidence type="ECO:0000313" key="16">
    <source>
        <dbReference type="Proteomes" id="UP000198778"/>
    </source>
</evidence>
<evidence type="ECO:0000256" key="11">
    <source>
        <dbReference type="ARBA" id="ARBA00047944"/>
    </source>
</evidence>
<evidence type="ECO:0000256" key="10">
    <source>
        <dbReference type="ARBA" id="ARBA00025699"/>
    </source>
</evidence>
<dbReference type="GO" id="GO:0070042">
    <property type="term" value="F:rRNA (uridine-N3-)-methyltransferase activity"/>
    <property type="evidence" value="ECO:0007669"/>
    <property type="project" value="TreeGrafter"/>
</dbReference>
<dbReference type="NCBIfam" id="TIGR00046">
    <property type="entry name" value="RsmE family RNA methyltransferase"/>
    <property type="match status" value="1"/>
</dbReference>
<gene>
    <name evidence="15" type="ORF">SAMN04488053_101852</name>
</gene>
<dbReference type="NCBIfam" id="NF008691">
    <property type="entry name" value="PRK11713.1-4"/>
    <property type="match status" value="1"/>
</dbReference>
<dbReference type="CDD" id="cd18084">
    <property type="entry name" value="RsmE-like"/>
    <property type="match status" value="1"/>
</dbReference>
<keyword evidence="16" id="KW-1185">Reference proteome</keyword>
<organism evidence="15 16">
    <name type="scientific">Alkalicoccus daliensis</name>
    <dbReference type="NCBI Taxonomy" id="745820"/>
    <lineage>
        <taxon>Bacteria</taxon>
        <taxon>Bacillati</taxon>
        <taxon>Bacillota</taxon>
        <taxon>Bacilli</taxon>
        <taxon>Bacillales</taxon>
        <taxon>Bacillaceae</taxon>
        <taxon>Alkalicoccus</taxon>
    </lineage>
</organism>
<reference evidence="16" key="1">
    <citation type="submission" date="2016-10" db="EMBL/GenBank/DDBJ databases">
        <authorList>
            <person name="Varghese N."/>
            <person name="Submissions S."/>
        </authorList>
    </citation>
    <scope>NUCLEOTIDE SEQUENCE [LARGE SCALE GENOMIC DNA]</scope>
    <source>
        <strain evidence="16">CGMCC 1.10369</strain>
    </source>
</reference>
<keyword evidence="7 12" id="KW-0489">Methyltransferase</keyword>
<evidence type="ECO:0000256" key="1">
    <source>
        <dbReference type="ARBA" id="ARBA00004496"/>
    </source>
</evidence>
<dbReference type="Gene3D" id="3.40.1280.10">
    <property type="match status" value="1"/>
</dbReference>
<comment type="catalytic activity">
    <reaction evidence="11 12">
        <text>uridine(1498) in 16S rRNA + S-adenosyl-L-methionine = N(3)-methyluridine(1498) in 16S rRNA + S-adenosyl-L-homocysteine + H(+)</text>
        <dbReference type="Rhea" id="RHEA:42920"/>
        <dbReference type="Rhea" id="RHEA-COMP:10283"/>
        <dbReference type="Rhea" id="RHEA-COMP:10284"/>
        <dbReference type="ChEBI" id="CHEBI:15378"/>
        <dbReference type="ChEBI" id="CHEBI:57856"/>
        <dbReference type="ChEBI" id="CHEBI:59789"/>
        <dbReference type="ChEBI" id="CHEBI:65315"/>
        <dbReference type="ChEBI" id="CHEBI:74502"/>
        <dbReference type="EC" id="2.1.1.193"/>
    </reaction>
</comment>
<evidence type="ECO:0000256" key="7">
    <source>
        <dbReference type="ARBA" id="ARBA00022603"/>
    </source>
</evidence>
<accession>A0A1H0BDQ3</accession>
<evidence type="ECO:0000259" key="13">
    <source>
        <dbReference type="Pfam" id="PF04452"/>
    </source>
</evidence>
<dbReference type="OrthoDB" id="9815641at2"/>
<dbReference type="InterPro" id="IPR006700">
    <property type="entry name" value="RsmE"/>
</dbReference>
<dbReference type="SUPFAM" id="SSF88697">
    <property type="entry name" value="PUA domain-like"/>
    <property type="match status" value="1"/>
</dbReference>
<sequence length="248" mass="27733">MQRYFLADHYFQNGKVTFSEETTKHISRVMRMKAGARLIVCNEHGACFTAELTEEEPLSAKIIEEEKDIKELPVQVTIAQGLPKGDKLEYVIQKGTELGAASFLPFTAARSIVKFDDKKAAKKIERWQKIAQEASEQAHRSRVPLVKTPVNFSSLCKEAEKFDHIIAAYEESAKIGEKTLFNQTLQSMSAGDKILVIIGPEGGLSEKEAASLEEHQAMLCSFGPRILRTETAPLYALAALSYYFELSR</sequence>
<dbReference type="InterPro" id="IPR046887">
    <property type="entry name" value="RsmE_PUA-like"/>
</dbReference>
<evidence type="ECO:0000256" key="3">
    <source>
        <dbReference type="ARBA" id="ARBA00012328"/>
    </source>
</evidence>
<dbReference type="NCBIfam" id="NF008692">
    <property type="entry name" value="PRK11713.1-5"/>
    <property type="match status" value="1"/>
</dbReference>
<evidence type="ECO:0000256" key="2">
    <source>
        <dbReference type="ARBA" id="ARBA00005528"/>
    </source>
</evidence>
<evidence type="ECO:0000256" key="8">
    <source>
        <dbReference type="ARBA" id="ARBA00022679"/>
    </source>
</evidence>
<dbReference type="GO" id="GO:0005737">
    <property type="term" value="C:cytoplasm"/>
    <property type="evidence" value="ECO:0007669"/>
    <property type="project" value="UniProtKB-SubCell"/>
</dbReference>
<keyword evidence="5 12" id="KW-0963">Cytoplasm</keyword>
<protein>
    <recommendedName>
        <fullName evidence="4 12">Ribosomal RNA small subunit methyltransferase E</fullName>
        <ecNumber evidence="3 12">2.1.1.193</ecNumber>
    </recommendedName>
</protein>
<comment type="subcellular location">
    <subcellularLocation>
        <location evidence="1 12">Cytoplasm</location>
    </subcellularLocation>
</comment>
<keyword evidence="8 12" id="KW-0808">Transferase</keyword>
<dbReference type="STRING" id="745820.SAMN04488053_101852"/>
<proteinExistence type="inferred from homology"/>
<dbReference type="EMBL" id="FNIL01000001">
    <property type="protein sequence ID" value="SDN43757.1"/>
    <property type="molecule type" value="Genomic_DNA"/>
</dbReference>
<dbReference type="InterPro" id="IPR046886">
    <property type="entry name" value="RsmE_MTase_dom"/>
</dbReference>
<name>A0A1H0BDQ3_9BACI</name>
<evidence type="ECO:0000256" key="9">
    <source>
        <dbReference type="ARBA" id="ARBA00022691"/>
    </source>
</evidence>
<dbReference type="Proteomes" id="UP000198778">
    <property type="component" value="Unassembled WGS sequence"/>
</dbReference>
<dbReference type="PANTHER" id="PTHR30027:SF3">
    <property type="entry name" value="16S RRNA (URACIL(1498)-N(3))-METHYLTRANSFERASE"/>
    <property type="match status" value="1"/>
</dbReference>
<dbReference type="GO" id="GO:0070475">
    <property type="term" value="P:rRNA base methylation"/>
    <property type="evidence" value="ECO:0007669"/>
    <property type="project" value="TreeGrafter"/>
</dbReference>
<comment type="function">
    <text evidence="10 12">Specifically methylates the N3 position of the uracil ring of uridine 1498 (m3U1498) in 16S rRNA. Acts on the fully assembled 30S ribosomal subunit.</text>
</comment>
<dbReference type="PANTHER" id="PTHR30027">
    <property type="entry name" value="RIBOSOMAL RNA SMALL SUBUNIT METHYLTRANSFERASE E"/>
    <property type="match status" value="1"/>
</dbReference>
<keyword evidence="6 12" id="KW-0698">rRNA processing</keyword>
<dbReference type="InterPro" id="IPR015947">
    <property type="entry name" value="PUA-like_sf"/>
</dbReference>
<dbReference type="Pfam" id="PF20260">
    <property type="entry name" value="PUA_4"/>
    <property type="match status" value="1"/>
</dbReference>
<dbReference type="AlphaFoldDB" id="A0A1H0BDQ3"/>